<accession>M1WB71</accession>
<protein>
    <submittedName>
        <fullName evidence="2">Uncharacterized protein</fullName>
    </submittedName>
</protein>
<feature type="region of interest" description="Disordered" evidence="1">
    <location>
        <begin position="37"/>
        <end position="60"/>
    </location>
</feature>
<reference evidence="2 3" key="1">
    <citation type="journal article" date="2013" name="PLoS Genet.">
        <title>Plant-symbiotic fungi as chemical engineers: Multi-genome analysis of the Clavicipitaceae reveals dynamics of alkaloid loci.</title>
        <authorList>
            <person name="Schardl C.L."/>
            <person name="Young C.A."/>
            <person name="Hesse U."/>
            <person name="Amyotte S.G."/>
            <person name="Andreeva K."/>
            <person name="Calie P.J."/>
            <person name="Fleetwood D.J."/>
            <person name="Haws D.C."/>
            <person name="Moore N."/>
            <person name="Oeser B."/>
            <person name="Panaccione D.G."/>
            <person name="Schweri K.K."/>
            <person name="Voisey C.R."/>
            <person name="Farman M.L."/>
            <person name="Jaromczyk J.W."/>
            <person name="Roe B.A."/>
            <person name="O'Sullivan D.M."/>
            <person name="Scott B."/>
            <person name="Tudzynski P."/>
            <person name="An Z."/>
            <person name="Arnaoudova E.G."/>
            <person name="Bullock C.T."/>
            <person name="Charlton N.D."/>
            <person name="Chen L."/>
            <person name="Cox M."/>
            <person name="Dinkins R.D."/>
            <person name="Florea S."/>
            <person name="Glenn A.E."/>
            <person name="Gordon A."/>
            <person name="Gueldener U."/>
            <person name="Harris D.R."/>
            <person name="Hollin W."/>
            <person name="Jaromczyk J."/>
            <person name="Johnson R.D."/>
            <person name="Khan A.K."/>
            <person name="Leistner E."/>
            <person name="Leuchtmann A."/>
            <person name="Li C."/>
            <person name="Liu J."/>
            <person name="Liu J."/>
            <person name="Liu M."/>
            <person name="Mace W."/>
            <person name="Machado C."/>
            <person name="Nagabhyru P."/>
            <person name="Pan J."/>
            <person name="Schmid J."/>
            <person name="Sugawara K."/>
            <person name="Steiner U."/>
            <person name="Takach J.E."/>
            <person name="Tanaka E."/>
            <person name="Webb J.S."/>
            <person name="Wilson E.V."/>
            <person name="Wiseman J.L."/>
            <person name="Yoshida R."/>
            <person name="Zeng Z."/>
        </authorList>
    </citation>
    <scope>NUCLEOTIDE SEQUENCE [LARGE SCALE GENOMIC DNA]</scope>
    <source>
        <strain evidence="2 3">20.1</strain>
    </source>
</reference>
<name>M1WB71_CLAP2</name>
<proteinExistence type="predicted"/>
<comment type="caution">
    <text evidence="2">The sequence shown here is derived from an EMBL/GenBank/DDBJ whole genome shotgun (WGS) entry which is preliminary data.</text>
</comment>
<dbReference type="HOGENOM" id="CLU_2941538_0_0_1"/>
<dbReference type="AlphaFoldDB" id="M1WB71"/>
<evidence type="ECO:0000313" key="3">
    <source>
        <dbReference type="Proteomes" id="UP000016801"/>
    </source>
</evidence>
<evidence type="ECO:0000256" key="1">
    <source>
        <dbReference type="SAM" id="MobiDB-lite"/>
    </source>
</evidence>
<gene>
    <name evidence="2" type="ORF">CPUR_01558</name>
</gene>
<sequence length="60" mass="6082">MAFAGLSLLSMAAAAPQNTAGIAARAPKNTAVIAARAPAPTWDPSNNGDDEWKSPDCPVC</sequence>
<dbReference type="EMBL" id="CAGA01000007">
    <property type="protein sequence ID" value="CCE28084.1"/>
    <property type="molecule type" value="Genomic_DNA"/>
</dbReference>
<dbReference type="VEuPathDB" id="FungiDB:CPUR_01558"/>
<dbReference type="Proteomes" id="UP000016801">
    <property type="component" value="Unassembled WGS sequence"/>
</dbReference>
<keyword evidence="3" id="KW-1185">Reference proteome</keyword>
<evidence type="ECO:0000313" key="2">
    <source>
        <dbReference type="EMBL" id="CCE28084.1"/>
    </source>
</evidence>
<organism evidence="2 3">
    <name type="scientific">Claviceps purpurea (strain 20.1)</name>
    <name type="common">Ergot fungus</name>
    <name type="synonym">Sphacelia segetum</name>
    <dbReference type="NCBI Taxonomy" id="1111077"/>
    <lineage>
        <taxon>Eukaryota</taxon>
        <taxon>Fungi</taxon>
        <taxon>Dikarya</taxon>
        <taxon>Ascomycota</taxon>
        <taxon>Pezizomycotina</taxon>
        <taxon>Sordariomycetes</taxon>
        <taxon>Hypocreomycetidae</taxon>
        <taxon>Hypocreales</taxon>
        <taxon>Clavicipitaceae</taxon>
        <taxon>Claviceps</taxon>
    </lineage>
</organism>
<dbReference type="OrthoDB" id="4959631at2759"/>